<name>A0A437RCM7_9BURK</name>
<evidence type="ECO:0000256" key="5">
    <source>
        <dbReference type="ARBA" id="ARBA00049534"/>
    </source>
</evidence>
<dbReference type="Pfam" id="PF01740">
    <property type="entry name" value="STAS"/>
    <property type="match status" value="1"/>
</dbReference>
<dbReference type="RefSeq" id="WP_128230054.1">
    <property type="nucleotide sequence ID" value="NZ_SACR01000005.1"/>
</dbReference>
<feature type="binding site" evidence="6">
    <location>
        <position position="72"/>
    </location>
    <ligand>
        <name>substrate</name>
    </ligand>
</feature>
<dbReference type="InterPro" id="IPR036513">
    <property type="entry name" value="STAS_dom_sf"/>
</dbReference>
<dbReference type="Gene3D" id="2.60.120.10">
    <property type="entry name" value="Jelly Rolls"/>
    <property type="match status" value="1"/>
</dbReference>
<sequence>MSPPRPEAPTFPIQAYLQKLHRTLSAEFSGQAASYIPELAKADPAWFGIVITTVDGQVYEVGDSRQPFTMQSVSKALVYGVALEDAGAERVRRTVGVEPSGEAFNSISLEPGTGRPLNPMINAGAIAATSLVGGAGPQERLARIVSALSRYAGRPLAIDEAVFESERDTGHRNRAIGHLLRSFGILDTDPEATLDLYFRQCSLLVDAHALAMMAATLANGGVNPATGERAVQAELVGPILSVMTTCGVYDFTGEWVYRVGLPAKSGVGGGIMAVLPGQLGIGVFSPLLDERGNSVRGVKVCEALSRDLGLHFLRPPRLVASTVRTRYTLAQMRSKRQRTAEERQRLAEHGHTAQVLELQGDLRFSTLEPVLREVEQAGDTLALVMLDFRRVTGIDPAATRLLAALVNTCAARGQEVVLSRVRRGDLQDDFQAEVHPRHQTAVLFQPQLDLGLEWCERRLLERHTPARPRTEPMPLSAHPLCAGAPDRDLAWLEAHAPRQTWEPGSWVLRRGDAADSLYLLLRGEVSVLIGLPKGGSQRLSTLSAGASFGEAALLDAAVRGADVRADVEVECAVLSVAALRLAEQEHPALALRIFKGLLRSAAATTARLTGEVEVLEG</sequence>
<feature type="domain" description="STAS" evidence="8">
    <location>
        <begin position="355"/>
        <end position="431"/>
    </location>
</feature>
<feature type="binding site" evidence="6">
    <location>
        <position position="122"/>
    </location>
    <ligand>
        <name>substrate</name>
    </ligand>
</feature>
<comment type="similarity">
    <text evidence="1 6">Belongs to the glutaminase family.</text>
</comment>
<dbReference type="PROSITE" id="PS50042">
    <property type="entry name" value="CNMP_BINDING_3"/>
    <property type="match status" value="1"/>
</dbReference>
<feature type="binding site" evidence="6">
    <location>
        <position position="267"/>
    </location>
    <ligand>
        <name>substrate</name>
    </ligand>
</feature>
<gene>
    <name evidence="6 9" type="primary">glsA</name>
    <name evidence="9" type="ORF">EOE66_17760</name>
</gene>
<organism evidence="9 10">
    <name type="scientific">Rubrivivax rivuli</name>
    <dbReference type="NCBI Taxonomy" id="1862385"/>
    <lineage>
        <taxon>Bacteria</taxon>
        <taxon>Pseudomonadati</taxon>
        <taxon>Pseudomonadota</taxon>
        <taxon>Betaproteobacteria</taxon>
        <taxon>Burkholderiales</taxon>
        <taxon>Sphaerotilaceae</taxon>
        <taxon>Rubrivivax</taxon>
    </lineage>
</organism>
<evidence type="ECO:0000259" key="7">
    <source>
        <dbReference type="PROSITE" id="PS50042"/>
    </source>
</evidence>
<dbReference type="AlphaFoldDB" id="A0A437RCM7"/>
<dbReference type="Gene3D" id="3.30.750.24">
    <property type="entry name" value="STAS domain"/>
    <property type="match status" value="1"/>
</dbReference>
<dbReference type="Proteomes" id="UP000285575">
    <property type="component" value="Unassembled WGS sequence"/>
</dbReference>
<evidence type="ECO:0000256" key="6">
    <source>
        <dbReference type="HAMAP-Rule" id="MF_00313"/>
    </source>
</evidence>
<evidence type="ECO:0000313" key="9">
    <source>
        <dbReference type="EMBL" id="RVU44509.1"/>
    </source>
</evidence>
<dbReference type="Gene3D" id="3.40.710.10">
    <property type="entry name" value="DD-peptidase/beta-lactamase superfamily"/>
    <property type="match status" value="1"/>
</dbReference>
<dbReference type="SUPFAM" id="SSF51206">
    <property type="entry name" value="cAMP-binding domain-like"/>
    <property type="match status" value="1"/>
</dbReference>
<dbReference type="InterPro" id="IPR014710">
    <property type="entry name" value="RmlC-like_jellyroll"/>
</dbReference>
<feature type="domain" description="Cyclic nucleotide-binding" evidence="7">
    <location>
        <begin position="501"/>
        <end position="600"/>
    </location>
</feature>
<comment type="subunit">
    <text evidence="2 6">Homotetramer.</text>
</comment>
<dbReference type="PROSITE" id="PS50801">
    <property type="entry name" value="STAS"/>
    <property type="match status" value="1"/>
</dbReference>
<dbReference type="PANTHER" id="PTHR12544">
    <property type="entry name" value="GLUTAMINASE"/>
    <property type="match status" value="1"/>
</dbReference>
<feature type="binding site" evidence="6">
    <location>
        <position position="173"/>
    </location>
    <ligand>
        <name>substrate</name>
    </ligand>
</feature>
<dbReference type="EMBL" id="SACR01000005">
    <property type="protein sequence ID" value="RVU44509.1"/>
    <property type="molecule type" value="Genomic_DNA"/>
</dbReference>
<dbReference type="Pfam" id="PF00027">
    <property type="entry name" value="cNMP_binding"/>
    <property type="match status" value="1"/>
</dbReference>
<dbReference type="Pfam" id="PF04960">
    <property type="entry name" value="Glutaminase"/>
    <property type="match status" value="1"/>
</dbReference>
<dbReference type="GO" id="GO:0006543">
    <property type="term" value="P:L-glutamine catabolic process"/>
    <property type="evidence" value="ECO:0007669"/>
    <property type="project" value="TreeGrafter"/>
</dbReference>
<keyword evidence="4 6" id="KW-0378">Hydrolase</keyword>
<evidence type="ECO:0000256" key="2">
    <source>
        <dbReference type="ARBA" id="ARBA00011881"/>
    </source>
</evidence>
<dbReference type="InterPro" id="IPR015868">
    <property type="entry name" value="Glutaminase"/>
</dbReference>
<reference evidence="9 10" key="1">
    <citation type="submission" date="2019-01" db="EMBL/GenBank/DDBJ databases">
        <authorList>
            <person name="Chen W.-M."/>
        </authorList>
    </citation>
    <scope>NUCLEOTIDE SEQUENCE [LARGE SCALE GENOMIC DNA]</scope>
    <source>
        <strain evidence="9 10">KYPY4</strain>
    </source>
</reference>
<dbReference type="InterPro" id="IPR012338">
    <property type="entry name" value="Beta-lactam/transpept-like"/>
</dbReference>
<accession>A0A437RCM7</accession>
<evidence type="ECO:0000259" key="8">
    <source>
        <dbReference type="PROSITE" id="PS50801"/>
    </source>
</evidence>
<dbReference type="CDD" id="cd07042">
    <property type="entry name" value="STAS_SulP_like_sulfate_transporter"/>
    <property type="match status" value="1"/>
</dbReference>
<feature type="binding site" evidence="6">
    <location>
        <position position="197"/>
    </location>
    <ligand>
        <name>substrate</name>
    </ligand>
</feature>
<dbReference type="InterPro" id="IPR018490">
    <property type="entry name" value="cNMP-bd_dom_sf"/>
</dbReference>
<dbReference type="CDD" id="cd00038">
    <property type="entry name" value="CAP_ED"/>
    <property type="match status" value="1"/>
</dbReference>
<proteinExistence type="inferred from homology"/>
<keyword evidence="10" id="KW-1185">Reference proteome</keyword>
<evidence type="ECO:0000256" key="1">
    <source>
        <dbReference type="ARBA" id="ARBA00011076"/>
    </source>
</evidence>
<feature type="binding site" evidence="6">
    <location>
        <position position="166"/>
    </location>
    <ligand>
        <name>substrate</name>
    </ligand>
</feature>
<dbReference type="NCBIfam" id="TIGR03814">
    <property type="entry name" value="Gln_ase"/>
    <property type="match status" value="1"/>
</dbReference>
<dbReference type="FunFam" id="3.40.710.10:FF:000005">
    <property type="entry name" value="Glutaminase"/>
    <property type="match status" value="1"/>
</dbReference>
<dbReference type="OrthoDB" id="9788822at2"/>
<keyword evidence="6" id="KW-0007">Acetylation</keyword>
<dbReference type="GO" id="GO:0004359">
    <property type="term" value="F:glutaminase activity"/>
    <property type="evidence" value="ECO:0007669"/>
    <property type="project" value="UniProtKB-UniRule"/>
</dbReference>
<dbReference type="SUPFAM" id="SSF52091">
    <property type="entry name" value="SpoIIaa-like"/>
    <property type="match status" value="1"/>
</dbReference>
<evidence type="ECO:0000313" key="10">
    <source>
        <dbReference type="Proteomes" id="UP000285575"/>
    </source>
</evidence>
<dbReference type="PANTHER" id="PTHR12544:SF29">
    <property type="entry name" value="GLUTAMINASE"/>
    <property type="match status" value="1"/>
</dbReference>
<comment type="catalytic activity">
    <reaction evidence="5 6">
        <text>L-glutamine + H2O = L-glutamate + NH4(+)</text>
        <dbReference type="Rhea" id="RHEA:15889"/>
        <dbReference type="ChEBI" id="CHEBI:15377"/>
        <dbReference type="ChEBI" id="CHEBI:28938"/>
        <dbReference type="ChEBI" id="CHEBI:29985"/>
        <dbReference type="ChEBI" id="CHEBI:58359"/>
        <dbReference type="EC" id="3.5.1.2"/>
    </reaction>
</comment>
<dbReference type="SUPFAM" id="SSF56601">
    <property type="entry name" value="beta-lactamase/transpeptidase-like"/>
    <property type="match status" value="1"/>
</dbReference>
<dbReference type="InterPro" id="IPR002645">
    <property type="entry name" value="STAS_dom"/>
</dbReference>
<feature type="binding site" evidence="6">
    <location>
        <position position="249"/>
    </location>
    <ligand>
        <name>substrate</name>
    </ligand>
</feature>
<evidence type="ECO:0000256" key="3">
    <source>
        <dbReference type="ARBA" id="ARBA00012918"/>
    </source>
</evidence>
<evidence type="ECO:0000256" key="4">
    <source>
        <dbReference type="ARBA" id="ARBA00022801"/>
    </source>
</evidence>
<dbReference type="GO" id="GO:0006537">
    <property type="term" value="P:glutamate biosynthetic process"/>
    <property type="evidence" value="ECO:0007669"/>
    <property type="project" value="TreeGrafter"/>
</dbReference>
<dbReference type="InterPro" id="IPR000595">
    <property type="entry name" value="cNMP-bd_dom"/>
</dbReference>
<dbReference type="HAMAP" id="MF_00313">
    <property type="entry name" value="Glutaminase"/>
    <property type="match status" value="1"/>
</dbReference>
<dbReference type="EC" id="3.5.1.2" evidence="3 6"/>
<protein>
    <recommendedName>
        <fullName evidence="3 6">Glutaminase</fullName>
        <ecNumber evidence="3 6">3.5.1.2</ecNumber>
    </recommendedName>
</protein>
<comment type="caution">
    <text evidence="9">The sequence shown here is derived from an EMBL/GenBank/DDBJ whole genome shotgun (WGS) entry which is preliminary data.</text>
</comment>
<dbReference type="SMART" id="SM00100">
    <property type="entry name" value="cNMP"/>
    <property type="match status" value="1"/>
</dbReference>